<gene>
    <name evidence="1" type="ORF">F5148DRAFT_1284872</name>
</gene>
<organism evidence="1 2">
    <name type="scientific">Russula earlei</name>
    <dbReference type="NCBI Taxonomy" id="71964"/>
    <lineage>
        <taxon>Eukaryota</taxon>
        <taxon>Fungi</taxon>
        <taxon>Dikarya</taxon>
        <taxon>Basidiomycota</taxon>
        <taxon>Agaricomycotina</taxon>
        <taxon>Agaricomycetes</taxon>
        <taxon>Russulales</taxon>
        <taxon>Russulaceae</taxon>
        <taxon>Russula</taxon>
    </lineage>
</organism>
<keyword evidence="2" id="KW-1185">Reference proteome</keyword>
<name>A0ACC0U956_9AGAM</name>
<protein>
    <submittedName>
        <fullName evidence="1">Uncharacterized protein</fullName>
    </submittedName>
</protein>
<dbReference type="Proteomes" id="UP001207468">
    <property type="component" value="Unassembled WGS sequence"/>
</dbReference>
<dbReference type="EMBL" id="JAGFNK010000114">
    <property type="protein sequence ID" value="KAI9507714.1"/>
    <property type="molecule type" value="Genomic_DNA"/>
</dbReference>
<evidence type="ECO:0000313" key="2">
    <source>
        <dbReference type="Proteomes" id="UP001207468"/>
    </source>
</evidence>
<evidence type="ECO:0000313" key="1">
    <source>
        <dbReference type="EMBL" id="KAI9507714.1"/>
    </source>
</evidence>
<reference evidence="1" key="1">
    <citation type="submission" date="2021-03" db="EMBL/GenBank/DDBJ databases">
        <title>Evolutionary priming and transition to the ectomycorrhizal habit in an iconic lineage of mushroom-forming fungi: is preadaptation a requirement?</title>
        <authorList>
            <consortium name="DOE Joint Genome Institute"/>
            <person name="Looney B.P."/>
            <person name="Miyauchi S."/>
            <person name="Morin E."/>
            <person name="Drula E."/>
            <person name="Courty P.E."/>
            <person name="Chicoki N."/>
            <person name="Fauchery L."/>
            <person name="Kohler A."/>
            <person name="Kuo A."/>
            <person name="LaButti K."/>
            <person name="Pangilinan J."/>
            <person name="Lipzen A."/>
            <person name="Riley R."/>
            <person name="Andreopoulos W."/>
            <person name="He G."/>
            <person name="Johnson J."/>
            <person name="Barry K.W."/>
            <person name="Grigoriev I.V."/>
            <person name="Nagy L."/>
            <person name="Hibbett D."/>
            <person name="Henrissat B."/>
            <person name="Matheny P.B."/>
            <person name="Labbe J."/>
            <person name="Martin A.F."/>
        </authorList>
    </citation>
    <scope>NUCLEOTIDE SEQUENCE</scope>
    <source>
        <strain evidence="1">BPL698</strain>
    </source>
</reference>
<comment type="caution">
    <text evidence="1">The sequence shown here is derived from an EMBL/GenBank/DDBJ whole genome shotgun (WGS) entry which is preliminary data.</text>
</comment>
<sequence length="403" mass="42358">MQSGPAISPPVIRSPLTPSRPKSKPNHIAVAYRTTPHSQRIVPSSQWSDDEEPSQDSLLEAERISYPYLAHHAEEPEPCSNGLAHSLSFNVPLQSSLATLLPLAKLNASATEPSKNCSNKSDSGNAGGVKGCPLSLNISAMWLSSSNYGPRDGSQSGQIEPTSQFDEIEMACSSQSPFCECPNLITDPCAMATVIKRSETGPPQHRSSSSEAIVQQESSSKDCQYEPSQSPSPLTPLPSSPVSEVVRGKMVNVGADRSLSQQSLHKSPGRPVPPPSPHLIVDLGRGGVAQHLPKMDFPAEGPTSDEDEDIQATTSAAGASPLTSAHSRLRISHAKLRSLPSAAVELDSDGEEMSSDTSITVPATSQGMSMPSSAGSYLDLVGTLPPEVGDFLNMVGSGTSSDT</sequence>
<accession>A0ACC0U956</accession>
<proteinExistence type="predicted"/>